<keyword evidence="2" id="KW-1185">Reference proteome</keyword>
<dbReference type="Ensembl" id="ENSSVLT00005021211.1">
    <property type="protein sequence ID" value="ENSSVLP00005019048.1"/>
    <property type="gene ID" value="ENSSVLG00005015263.1"/>
</dbReference>
<dbReference type="Gene3D" id="3.40.30.10">
    <property type="entry name" value="Glutaredoxin"/>
    <property type="match status" value="1"/>
</dbReference>
<reference evidence="1" key="2">
    <citation type="submission" date="2025-09" db="UniProtKB">
        <authorList>
            <consortium name="Ensembl"/>
        </authorList>
    </citation>
    <scope>IDENTIFICATION</scope>
</reference>
<dbReference type="AlphaFoldDB" id="A0A8D2D4K7"/>
<evidence type="ECO:0000313" key="2">
    <source>
        <dbReference type="Proteomes" id="UP000694564"/>
    </source>
</evidence>
<reference evidence="1" key="1">
    <citation type="submission" date="2025-08" db="UniProtKB">
        <authorList>
            <consortium name="Ensembl"/>
        </authorList>
    </citation>
    <scope>IDENTIFICATION</scope>
</reference>
<organism evidence="1 2">
    <name type="scientific">Sciurus vulgaris</name>
    <name type="common">Eurasian red squirrel</name>
    <dbReference type="NCBI Taxonomy" id="55149"/>
    <lineage>
        <taxon>Eukaryota</taxon>
        <taxon>Metazoa</taxon>
        <taxon>Chordata</taxon>
        <taxon>Craniata</taxon>
        <taxon>Vertebrata</taxon>
        <taxon>Euteleostomi</taxon>
        <taxon>Mammalia</taxon>
        <taxon>Eutheria</taxon>
        <taxon>Euarchontoglires</taxon>
        <taxon>Glires</taxon>
        <taxon>Rodentia</taxon>
        <taxon>Sciuromorpha</taxon>
        <taxon>Sciuridae</taxon>
        <taxon>Sciurinae</taxon>
        <taxon>Sciurini</taxon>
        <taxon>Sciurus</taxon>
    </lineage>
</organism>
<proteinExistence type="predicted"/>
<protein>
    <submittedName>
        <fullName evidence="1">Uncharacterized protein</fullName>
    </submittedName>
</protein>
<evidence type="ECO:0000313" key="1">
    <source>
        <dbReference type="Ensembl" id="ENSSVLP00005019048.1"/>
    </source>
</evidence>
<sequence length="137" mass="14979">MWLLSGAPRWGITPKLTSCRSASAGGLVQNEEILNSLKCVDPMAVCHLETNFLLLEKCELNDSKVRPLFELLREALPAPSNDPTMLITDPKLIIWSPVFPDGCAWDSPLTLAWQLPAAFCGYFIHDGVSSKPALGKA</sequence>
<dbReference type="Proteomes" id="UP000694564">
    <property type="component" value="Chromosome 13"/>
</dbReference>
<name>A0A8D2D4K7_SCIVU</name>
<accession>A0A8D2D4K7</accession>
<dbReference type="OrthoDB" id="446890at2759"/>